<evidence type="ECO:0000256" key="1">
    <source>
        <dbReference type="ARBA" id="ARBA00000085"/>
    </source>
</evidence>
<keyword evidence="3 9" id="KW-0597">Phosphoprotein</keyword>
<dbReference type="Pfam" id="PF01627">
    <property type="entry name" value="Hpt"/>
    <property type="match status" value="1"/>
</dbReference>
<dbReference type="FunFam" id="3.30.565.10:FF:000016">
    <property type="entry name" value="Chemotaxis protein CheA, putative"/>
    <property type="match status" value="1"/>
</dbReference>
<dbReference type="Pfam" id="PF01584">
    <property type="entry name" value="CheW"/>
    <property type="match status" value="1"/>
</dbReference>
<evidence type="ECO:0000259" key="10">
    <source>
        <dbReference type="PROSITE" id="PS50109"/>
    </source>
</evidence>
<organism evidence="13 14">
    <name type="scientific">candidate division TA06 bacterium</name>
    <dbReference type="NCBI Taxonomy" id="2250710"/>
    <lineage>
        <taxon>Bacteria</taxon>
        <taxon>Bacteria division TA06</taxon>
    </lineage>
</organism>
<feature type="modified residue" description="4-aspartylphosphate" evidence="9">
    <location>
        <position position="603"/>
    </location>
</feature>
<keyword evidence="6" id="KW-0418">Kinase</keyword>
<dbReference type="PANTHER" id="PTHR43395">
    <property type="entry name" value="SENSOR HISTIDINE KINASE CHEA"/>
    <property type="match status" value="1"/>
</dbReference>
<feature type="domain" description="Response regulatory" evidence="11">
    <location>
        <begin position="554"/>
        <end position="670"/>
    </location>
</feature>
<dbReference type="EMBL" id="QNBC01000038">
    <property type="protein sequence ID" value="RKX66604.1"/>
    <property type="molecule type" value="Genomic_DNA"/>
</dbReference>
<dbReference type="CDD" id="cd00088">
    <property type="entry name" value="HPT"/>
    <property type="match status" value="1"/>
</dbReference>
<comment type="catalytic activity">
    <reaction evidence="1">
        <text>ATP + protein L-histidine = ADP + protein N-phospho-L-histidine.</text>
        <dbReference type="EC" id="2.7.13.3"/>
    </reaction>
</comment>
<dbReference type="Proteomes" id="UP000282321">
    <property type="component" value="Unassembled WGS sequence"/>
</dbReference>
<keyword evidence="4" id="KW-0808">Transferase</keyword>
<evidence type="ECO:0000256" key="3">
    <source>
        <dbReference type="ARBA" id="ARBA00022553"/>
    </source>
</evidence>
<dbReference type="PROSITE" id="PS50109">
    <property type="entry name" value="HIS_KIN"/>
    <property type="match status" value="1"/>
</dbReference>
<dbReference type="SUPFAM" id="SSF52172">
    <property type="entry name" value="CheY-like"/>
    <property type="match status" value="1"/>
</dbReference>
<reference evidence="13 14" key="1">
    <citation type="submission" date="2018-06" db="EMBL/GenBank/DDBJ databases">
        <title>Extensive metabolic versatility and redundancy in microbially diverse, dynamic hydrothermal sediments.</title>
        <authorList>
            <person name="Dombrowski N."/>
            <person name="Teske A."/>
            <person name="Baker B.J."/>
        </authorList>
    </citation>
    <scope>NUCLEOTIDE SEQUENCE [LARGE SCALE GENOMIC DNA]</scope>
    <source>
        <strain evidence="13">B35_G9</strain>
    </source>
</reference>
<dbReference type="GO" id="GO:0006935">
    <property type="term" value="P:chemotaxis"/>
    <property type="evidence" value="ECO:0007669"/>
    <property type="project" value="InterPro"/>
</dbReference>
<protein>
    <recommendedName>
        <fullName evidence="2">histidine kinase</fullName>
        <ecNumber evidence="2">2.7.13.3</ecNumber>
    </recommendedName>
</protein>
<dbReference type="PROSITE" id="PS50894">
    <property type="entry name" value="HPT"/>
    <property type="match status" value="1"/>
</dbReference>
<dbReference type="Gene3D" id="1.20.120.160">
    <property type="entry name" value="HPT domain"/>
    <property type="match status" value="1"/>
</dbReference>
<evidence type="ECO:0000313" key="14">
    <source>
        <dbReference type="Proteomes" id="UP000282321"/>
    </source>
</evidence>
<dbReference type="SMART" id="SM00260">
    <property type="entry name" value="CheW"/>
    <property type="match status" value="1"/>
</dbReference>
<evidence type="ECO:0000259" key="11">
    <source>
        <dbReference type="PROSITE" id="PS50110"/>
    </source>
</evidence>
<dbReference type="InterPro" id="IPR005467">
    <property type="entry name" value="His_kinase_dom"/>
</dbReference>
<dbReference type="InterPro" id="IPR001789">
    <property type="entry name" value="Sig_transdc_resp-reg_receiver"/>
</dbReference>
<dbReference type="PROSITE" id="PS50110">
    <property type="entry name" value="RESPONSE_REGULATORY"/>
    <property type="match status" value="1"/>
</dbReference>
<dbReference type="SMART" id="SM00448">
    <property type="entry name" value="REC"/>
    <property type="match status" value="1"/>
</dbReference>
<dbReference type="SMART" id="SM00387">
    <property type="entry name" value="HATPase_c"/>
    <property type="match status" value="1"/>
</dbReference>
<dbReference type="AlphaFoldDB" id="A0A660S8D6"/>
<sequence length="671" mass="76823">MYKFTIKKRVFMENKELFDVFKQESDERMQIVVTDMLTMEELGKNDEKIDEILRELHGLKGAARMIGLDDIVETIHALEEMFRDIKTEKMEFNKGVIDHIFSEIDKIIDYANNLTAVPENKGKEEKKPEKESKSHLFLNVNFEKVDKLINEINDYTIFFNNLYLIKKDLENLLDSVNGEDYKKEIKQTYRKIDTILKRGTIKIKSIHEAVFALRMVPVDTIFNRFKKDVRNVASEEDKKVEFVVQSGDIEADLHILRRLSDPILHILRNAVIHGIERPEDRKIKGKNEKGIIKISAMYEGNNLVVKISNDGKPIDYEEIKSVIIERGIVDRSVIENYSNEKLSQFLFTMGFTTRKDADYTSGRGIGLDAVKKIVEDELKGSIYLSSDEKETVFTLKIPLTLSSTDAAIIEDAGNRFAFPITDELMFVKYGEKDLRQIESKVYLLKNNAIYPVLFLNDILQYDKQISHGGHALIVDSKENPFSIVFDKVEDIKNIVINKLPYPAENIPFISGVTVSEGGNPILIMDLNDIKKFAGNEGIVRKSKIKGKEEKRVIKVLLAEDSPTTRDVETSILKKAGFDVKAVGNGKLAYDLLKKEHFDVVVSDIEMPEMNGFELASLIKKNEKYSDIPIIIVTTKDDNEFIQKGIEIGVDGYFLKSKFNEEDFVKKIENVI</sequence>
<dbReference type="InterPro" id="IPR036890">
    <property type="entry name" value="HATPase_C_sf"/>
</dbReference>
<evidence type="ECO:0000256" key="9">
    <source>
        <dbReference type="PROSITE-ProRule" id="PRU00169"/>
    </source>
</evidence>
<dbReference type="InterPro" id="IPR008207">
    <property type="entry name" value="Sig_transdc_His_kin_Hpt_dom"/>
</dbReference>
<dbReference type="Gene3D" id="3.40.50.2300">
    <property type="match status" value="1"/>
</dbReference>
<feature type="domain" description="HPt" evidence="12">
    <location>
        <begin position="10"/>
        <end position="114"/>
    </location>
</feature>
<dbReference type="Pfam" id="PF00072">
    <property type="entry name" value="Response_reg"/>
    <property type="match status" value="1"/>
</dbReference>
<dbReference type="SUPFAM" id="SSF55874">
    <property type="entry name" value="ATPase domain of HSP90 chaperone/DNA topoisomerase II/histidine kinase"/>
    <property type="match status" value="1"/>
</dbReference>
<dbReference type="CDD" id="cd17546">
    <property type="entry name" value="REC_hyHK_CKI1_RcsC-like"/>
    <property type="match status" value="1"/>
</dbReference>
<comment type="caution">
    <text evidence="13">The sequence shown here is derived from an EMBL/GenBank/DDBJ whole genome shotgun (WGS) entry which is preliminary data.</text>
</comment>
<dbReference type="SUPFAM" id="SSF47226">
    <property type="entry name" value="Histidine-containing phosphotransfer domain, HPT domain"/>
    <property type="match status" value="1"/>
</dbReference>
<feature type="modified residue" description="Phosphohistidine" evidence="8">
    <location>
        <position position="57"/>
    </location>
</feature>
<dbReference type="GO" id="GO:0004673">
    <property type="term" value="F:protein histidine kinase activity"/>
    <property type="evidence" value="ECO:0007669"/>
    <property type="project" value="UniProtKB-EC"/>
</dbReference>
<dbReference type="InterPro" id="IPR051315">
    <property type="entry name" value="Bact_Chemotaxis_CheA"/>
</dbReference>
<dbReference type="Pfam" id="PF02518">
    <property type="entry name" value="HATPase_c"/>
    <property type="match status" value="1"/>
</dbReference>
<dbReference type="SMART" id="SM00073">
    <property type="entry name" value="HPT"/>
    <property type="match status" value="1"/>
</dbReference>
<dbReference type="Gene3D" id="3.30.565.10">
    <property type="entry name" value="Histidine kinase-like ATPase, C-terminal domain"/>
    <property type="match status" value="1"/>
</dbReference>
<dbReference type="InterPro" id="IPR003594">
    <property type="entry name" value="HATPase_dom"/>
</dbReference>
<gene>
    <name evidence="13" type="ORF">DRP44_03805</name>
</gene>
<keyword evidence="5" id="KW-0547">Nucleotide-binding</keyword>
<dbReference type="InterPro" id="IPR036641">
    <property type="entry name" value="HPT_dom_sf"/>
</dbReference>
<dbReference type="InterPro" id="IPR011006">
    <property type="entry name" value="CheY-like_superfamily"/>
</dbReference>
<dbReference type="PANTHER" id="PTHR43395:SF10">
    <property type="entry name" value="CHEMOTAXIS PROTEIN CHEA"/>
    <property type="match status" value="1"/>
</dbReference>
<evidence type="ECO:0000313" key="13">
    <source>
        <dbReference type="EMBL" id="RKX66604.1"/>
    </source>
</evidence>
<name>A0A660S8D6_UNCT6</name>
<feature type="domain" description="Histidine kinase" evidence="10">
    <location>
        <begin position="164"/>
        <end position="401"/>
    </location>
</feature>
<evidence type="ECO:0000256" key="8">
    <source>
        <dbReference type="PROSITE-ProRule" id="PRU00110"/>
    </source>
</evidence>
<dbReference type="InterPro" id="IPR002545">
    <property type="entry name" value="CheW-lke_dom"/>
</dbReference>
<dbReference type="InterPro" id="IPR036061">
    <property type="entry name" value="CheW-like_dom_sf"/>
</dbReference>
<evidence type="ECO:0000256" key="2">
    <source>
        <dbReference type="ARBA" id="ARBA00012438"/>
    </source>
</evidence>
<dbReference type="EC" id="2.7.13.3" evidence="2"/>
<evidence type="ECO:0000256" key="5">
    <source>
        <dbReference type="ARBA" id="ARBA00022741"/>
    </source>
</evidence>
<proteinExistence type="predicted"/>
<comment type="function">
    <text evidence="7">Involved in the transmission of sensory signals from the chemoreceptors to the flagellar motors. CheA is autophosphorylated; it can transfer its phosphate group to either CheB or CheY.</text>
</comment>
<dbReference type="SUPFAM" id="SSF50341">
    <property type="entry name" value="CheW-like"/>
    <property type="match status" value="1"/>
</dbReference>
<evidence type="ECO:0000259" key="12">
    <source>
        <dbReference type="PROSITE" id="PS50894"/>
    </source>
</evidence>
<evidence type="ECO:0000256" key="6">
    <source>
        <dbReference type="ARBA" id="ARBA00022777"/>
    </source>
</evidence>
<evidence type="ECO:0000256" key="4">
    <source>
        <dbReference type="ARBA" id="ARBA00022679"/>
    </source>
</evidence>
<evidence type="ECO:0000256" key="7">
    <source>
        <dbReference type="ARBA" id="ARBA00035100"/>
    </source>
</evidence>
<dbReference type="Gene3D" id="2.30.30.40">
    <property type="entry name" value="SH3 Domains"/>
    <property type="match status" value="1"/>
</dbReference>
<accession>A0A660S8D6</accession>
<dbReference type="GO" id="GO:0000160">
    <property type="term" value="P:phosphorelay signal transduction system"/>
    <property type="evidence" value="ECO:0007669"/>
    <property type="project" value="InterPro"/>
</dbReference>